<evidence type="ECO:0000313" key="2">
    <source>
        <dbReference type="EMBL" id="MBB3105402.1"/>
    </source>
</evidence>
<dbReference type="Proteomes" id="UP000549250">
    <property type="component" value="Unassembled WGS sequence"/>
</dbReference>
<accession>A0A839T7F9</accession>
<protein>
    <submittedName>
        <fullName evidence="2">Uncharacterized protein</fullName>
    </submittedName>
</protein>
<dbReference type="AlphaFoldDB" id="A0A839T7F9"/>
<evidence type="ECO:0000313" key="3">
    <source>
        <dbReference type="Proteomes" id="UP000549250"/>
    </source>
</evidence>
<sequence>MTHAIDAVGGYPGKRRIRRDSPLDHVLGQPGLGGESDALWYMGVRQAFGVCCPVPGQVQGPVDEGMSLARDIGGKDTDLAVGDLANRACVLARIQPVLRGSAPNKPSRNKAAEAATRS</sequence>
<gene>
    <name evidence="2" type="ORF">FHR87_003840</name>
</gene>
<proteinExistence type="predicted"/>
<keyword evidence="3" id="KW-1185">Reference proteome</keyword>
<name>A0A839T7F9_AZOMA</name>
<feature type="region of interest" description="Disordered" evidence="1">
    <location>
        <begin position="99"/>
        <end position="118"/>
    </location>
</feature>
<reference evidence="2 3" key="1">
    <citation type="submission" date="2020-08" db="EMBL/GenBank/DDBJ databases">
        <title>Genomic Encyclopedia of Type Strains, Phase III (KMG-III): the genomes of soil and plant-associated and newly described type strains.</title>
        <authorList>
            <person name="Whitman W."/>
        </authorList>
    </citation>
    <scope>NUCLEOTIDE SEQUENCE [LARGE SCALE GENOMIC DNA]</scope>
    <source>
        <strain evidence="2 3">CECT 4462</strain>
    </source>
</reference>
<comment type="caution">
    <text evidence="2">The sequence shown here is derived from an EMBL/GenBank/DDBJ whole genome shotgun (WGS) entry which is preliminary data.</text>
</comment>
<feature type="region of interest" description="Disordered" evidence="1">
    <location>
        <begin position="1"/>
        <end position="22"/>
    </location>
</feature>
<dbReference type="EMBL" id="JACHXI010000039">
    <property type="protein sequence ID" value="MBB3105402.1"/>
    <property type="molecule type" value="Genomic_DNA"/>
</dbReference>
<organism evidence="2 3">
    <name type="scientific">Azomonas macrocytogenes</name>
    <name type="common">Azotobacter macrocytogenes</name>
    <dbReference type="NCBI Taxonomy" id="69962"/>
    <lineage>
        <taxon>Bacteria</taxon>
        <taxon>Pseudomonadati</taxon>
        <taxon>Pseudomonadota</taxon>
        <taxon>Gammaproteobacteria</taxon>
        <taxon>Pseudomonadales</taxon>
        <taxon>Pseudomonadaceae</taxon>
        <taxon>Azomonas</taxon>
    </lineage>
</organism>
<evidence type="ECO:0000256" key="1">
    <source>
        <dbReference type="SAM" id="MobiDB-lite"/>
    </source>
</evidence>